<reference evidence="2" key="2">
    <citation type="submission" date="2015-07" db="EMBL/GenBank/DDBJ databases">
        <authorList>
            <person name="Noorani M."/>
        </authorList>
    </citation>
    <scope>NUCLEOTIDE SEQUENCE</scope>
    <source>
        <strain evidence="2">Yugu1</strain>
    </source>
</reference>
<gene>
    <name evidence="2" type="ORF">SETIT_3G187300v2</name>
</gene>
<feature type="region of interest" description="Disordered" evidence="1">
    <location>
        <begin position="1"/>
        <end position="30"/>
    </location>
</feature>
<proteinExistence type="predicted"/>
<feature type="region of interest" description="Disordered" evidence="1">
    <location>
        <begin position="85"/>
        <end position="126"/>
    </location>
</feature>
<name>A0A368QGK8_SETIT</name>
<sequence length="184" mass="20505">MNSERKAAASESPGKCQAGSSRNPSFPRLASAYQPCPALPYIRTQSDLFFSIQPRARQASHAASAASRFTCKSAGRIHKPRPAFHQENAHGANGGHPQAQDPGRRRRRRVVPARDRLRGRGPRARPDVRCVHGRAGRCRRVPDRARLRLPLLSVPWTCARARTTEWCQIGQSRACILNSSYIQH</sequence>
<reference evidence="2" key="1">
    <citation type="journal article" date="2012" name="Nat. Biotechnol.">
        <title>Reference genome sequence of the model plant Setaria.</title>
        <authorList>
            <person name="Bennetzen J.L."/>
            <person name="Schmutz J."/>
            <person name="Wang H."/>
            <person name="Percifield R."/>
            <person name="Hawkins J."/>
            <person name="Pontaroli A.C."/>
            <person name="Estep M."/>
            <person name="Feng L."/>
            <person name="Vaughn J.N."/>
            <person name="Grimwood J."/>
            <person name="Jenkins J."/>
            <person name="Barry K."/>
            <person name="Lindquist E."/>
            <person name="Hellsten U."/>
            <person name="Deshpande S."/>
            <person name="Wang X."/>
            <person name="Wu X."/>
            <person name="Mitros T."/>
            <person name="Triplett J."/>
            <person name="Yang X."/>
            <person name="Ye C.Y."/>
            <person name="Mauro-Herrera M."/>
            <person name="Wang L."/>
            <person name="Li P."/>
            <person name="Sharma M."/>
            <person name="Sharma R."/>
            <person name="Ronald P.C."/>
            <person name="Panaud O."/>
            <person name="Kellogg E.A."/>
            <person name="Brutnell T.P."/>
            <person name="Doust A.N."/>
            <person name="Tuskan G.A."/>
            <person name="Rokhsar D."/>
            <person name="Devos K.M."/>
        </authorList>
    </citation>
    <scope>NUCLEOTIDE SEQUENCE [LARGE SCALE GENOMIC DNA]</scope>
    <source>
        <strain evidence="2">Yugu1</strain>
    </source>
</reference>
<accession>A0A368QGK8</accession>
<evidence type="ECO:0000313" key="2">
    <source>
        <dbReference type="EMBL" id="RCV17043.1"/>
    </source>
</evidence>
<evidence type="ECO:0000256" key="1">
    <source>
        <dbReference type="SAM" id="MobiDB-lite"/>
    </source>
</evidence>
<dbReference type="EMBL" id="CM003530">
    <property type="protein sequence ID" value="RCV17043.1"/>
    <property type="molecule type" value="Genomic_DNA"/>
</dbReference>
<dbReference type="AlphaFoldDB" id="A0A368QGK8"/>
<protein>
    <submittedName>
        <fullName evidence="2">Uncharacterized protein</fullName>
    </submittedName>
</protein>
<organism evidence="2">
    <name type="scientific">Setaria italica</name>
    <name type="common">Foxtail millet</name>
    <name type="synonym">Panicum italicum</name>
    <dbReference type="NCBI Taxonomy" id="4555"/>
    <lineage>
        <taxon>Eukaryota</taxon>
        <taxon>Viridiplantae</taxon>
        <taxon>Streptophyta</taxon>
        <taxon>Embryophyta</taxon>
        <taxon>Tracheophyta</taxon>
        <taxon>Spermatophyta</taxon>
        <taxon>Magnoliopsida</taxon>
        <taxon>Liliopsida</taxon>
        <taxon>Poales</taxon>
        <taxon>Poaceae</taxon>
        <taxon>PACMAD clade</taxon>
        <taxon>Panicoideae</taxon>
        <taxon>Panicodae</taxon>
        <taxon>Paniceae</taxon>
        <taxon>Cenchrinae</taxon>
        <taxon>Setaria</taxon>
    </lineage>
</organism>
<feature type="compositionally biased region" description="Basic and acidic residues" evidence="1">
    <location>
        <begin position="112"/>
        <end position="126"/>
    </location>
</feature>